<evidence type="ECO:0000313" key="2">
    <source>
        <dbReference type="EMBL" id="MRI64799.1"/>
    </source>
</evidence>
<dbReference type="Pfam" id="PF01315">
    <property type="entry name" value="Ald_Xan_dh_C"/>
    <property type="match status" value="1"/>
</dbReference>
<dbReference type="Pfam" id="PF20256">
    <property type="entry name" value="MoCoBD_2"/>
    <property type="match status" value="1"/>
</dbReference>
<dbReference type="PANTHER" id="PTHR11908">
    <property type="entry name" value="XANTHINE DEHYDROGENASE"/>
    <property type="match status" value="1"/>
</dbReference>
<dbReference type="SUPFAM" id="SSF54665">
    <property type="entry name" value="CO dehydrogenase molybdoprotein N-domain-like"/>
    <property type="match status" value="1"/>
</dbReference>
<dbReference type="AlphaFoldDB" id="A0A6N7QY28"/>
<dbReference type="InterPro" id="IPR008274">
    <property type="entry name" value="AldOxase/xan_DH_MoCoBD1"/>
</dbReference>
<dbReference type="GO" id="GO:0005506">
    <property type="term" value="F:iron ion binding"/>
    <property type="evidence" value="ECO:0007669"/>
    <property type="project" value="InterPro"/>
</dbReference>
<dbReference type="PANTHER" id="PTHR11908:SF157">
    <property type="entry name" value="XANTHINE DEHYDROGENASE SUBUNIT D-RELATED"/>
    <property type="match status" value="1"/>
</dbReference>
<dbReference type="Gene3D" id="3.30.365.10">
    <property type="entry name" value="Aldehyde oxidase/xanthine dehydrogenase, molybdopterin binding domain"/>
    <property type="match status" value="4"/>
</dbReference>
<keyword evidence="2" id="KW-0560">Oxidoreductase</keyword>
<dbReference type="EMBL" id="WJEE01000001">
    <property type="protein sequence ID" value="MRI64799.1"/>
    <property type="molecule type" value="Genomic_DNA"/>
</dbReference>
<reference evidence="2 3" key="1">
    <citation type="submission" date="2019-10" db="EMBL/GenBank/DDBJ databases">
        <title>Gracilibacillus salitolerans sp. nov., a moderate halophile isolated from a saline soil in northwest China.</title>
        <authorList>
            <person name="Gan L."/>
        </authorList>
    </citation>
    <scope>NUCLEOTIDE SEQUENCE [LARGE SCALE GENOMIC DNA]</scope>
    <source>
        <strain evidence="2 3">TP2-8</strain>
    </source>
</reference>
<dbReference type="Proteomes" id="UP000435187">
    <property type="component" value="Unassembled WGS sequence"/>
</dbReference>
<dbReference type="InterPro" id="IPR017609">
    <property type="entry name" value="Xanthine_dehydrogenase_dsu"/>
</dbReference>
<accession>A0A6N7QY28</accession>
<dbReference type="InterPro" id="IPR046867">
    <property type="entry name" value="AldOxase/xan_DH_MoCoBD2"/>
</dbReference>
<dbReference type="GO" id="GO:0004854">
    <property type="term" value="F:xanthine dehydrogenase activity"/>
    <property type="evidence" value="ECO:0007669"/>
    <property type="project" value="UniProtKB-EC"/>
</dbReference>
<name>A0A6N7QY28_9BACI</name>
<feature type="domain" description="Aldehyde oxidase/xanthine dehydrogenase a/b hammerhead" evidence="1">
    <location>
        <begin position="17"/>
        <end position="123"/>
    </location>
</feature>
<dbReference type="InterPro" id="IPR016208">
    <property type="entry name" value="Ald_Oxase/xanthine_DH-like"/>
</dbReference>
<protein>
    <submittedName>
        <fullName evidence="2">Xanthine dehydrogenase subunit D</fullName>
        <ecNumber evidence="2">1.17.1.4</ecNumber>
    </submittedName>
</protein>
<dbReference type="NCBIfam" id="TIGR03196">
    <property type="entry name" value="pucD"/>
    <property type="match status" value="1"/>
</dbReference>
<proteinExistence type="predicted"/>
<organism evidence="2 3">
    <name type="scientific">Gracilibacillus thailandensis</name>
    <dbReference type="NCBI Taxonomy" id="563735"/>
    <lineage>
        <taxon>Bacteria</taxon>
        <taxon>Bacillati</taxon>
        <taxon>Bacillota</taxon>
        <taxon>Bacilli</taxon>
        <taxon>Bacillales</taxon>
        <taxon>Bacillaceae</taxon>
        <taxon>Gracilibacillus</taxon>
    </lineage>
</organism>
<dbReference type="EC" id="1.17.1.4" evidence="2"/>
<evidence type="ECO:0000259" key="1">
    <source>
        <dbReference type="SMART" id="SM01008"/>
    </source>
</evidence>
<dbReference type="Gene3D" id="3.90.1170.50">
    <property type="entry name" value="Aldehyde oxidase/xanthine dehydrogenase, a/b hammerhead"/>
    <property type="match status" value="1"/>
</dbReference>
<dbReference type="Pfam" id="PF02738">
    <property type="entry name" value="MoCoBD_1"/>
    <property type="match status" value="1"/>
</dbReference>
<dbReference type="InterPro" id="IPR000674">
    <property type="entry name" value="Ald_Oxase/Xan_DH_a/b"/>
</dbReference>
<dbReference type="RefSeq" id="WP_153833695.1">
    <property type="nucleotide sequence ID" value="NZ_JBHUMW010000007.1"/>
</dbReference>
<gene>
    <name evidence="2" type="primary">pucD</name>
    <name evidence="2" type="ORF">GH885_00370</name>
</gene>
<dbReference type="InterPro" id="IPR036856">
    <property type="entry name" value="Ald_Oxase/Xan_DH_a/b_sf"/>
</dbReference>
<sequence>MYQNRDRVRPDGKEKVTGSLKYLTDISLPNMLYGKVLRSEHPHARIVSISTKQAEQLPGVKAVITHQDVPGLNRFGIVTPDQPVLCEDVVRYVGDAVAAVAAESIEIANRALDLIEVNYEPLPILDTPEKSLMPDAPQLHACGNILHRASFHSGDIDEGFAKSNTIVEETYQLPRQMHTYMETEGGVMEPDEHGGVTVYVGTQHGYKDRFQLSRILDIAEEKIRIISSPMGGSFGGKDELNIQPYGVLLALKSGLPVKIHQTRKESVISGLKRHPMKITMKTGANQQGKIVAHKVDIVADTGAYATLGPAILDFAVEHSVGPYMIEHVAVEGISVFTNNGVAGEFRGFGGNQVTFALEGQLDRIAEKMNIDPIELRRRNIRKTNDTGPMKHRIAATNGASQVLEHIYQHQKNLVKQEGAEDNKVRGMGVAISMHGGGLGYGRLDPAGGQLSITKDGKIEIAFGFEEAGQGILNVIETIVTEELNICSNDLQVVIGDTKKVPSSGSTTASRGTSMVWHAVNRMKNDFQKKILQIASTIIGLSVDVLRLGPGGVYQLSQASKLVITYREIARKSSQKPIITSTQFDFPTTPDEVDGGHFLYTFSAVFAQVEIDLLTGKVTVIDLDQTIAAGPVVSLKGYVGQIEGGGVMSLGYTLMEEAMMKESRYVTENLDGYLIPSIKDVPTTMHVTPIEDLDEGDVYGPRGVGEIGTVAVAPAIAKAIHNAIGYMPAKLPISSEEILTALTERGKHTW</sequence>
<dbReference type="SUPFAM" id="SSF56003">
    <property type="entry name" value="Molybdenum cofactor-binding domain"/>
    <property type="match status" value="1"/>
</dbReference>
<dbReference type="SMART" id="SM01008">
    <property type="entry name" value="Ald_Xan_dh_C"/>
    <property type="match status" value="1"/>
</dbReference>
<keyword evidence="3" id="KW-1185">Reference proteome</keyword>
<evidence type="ECO:0000313" key="3">
    <source>
        <dbReference type="Proteomes" id="UP000435187"/>
    </source>
</evidence>
<comment type="caution">
    <text evidence="2">The sequence shown here is derived from an EMBL/GenBank/DDBJ whole genome shotgun (WGS) entry which is preliminary data.</text>
</comment>
<dbReference type="InterPro" id="IPR037165">
    <property type="entry name" value="AldOxase/xan_DH_Mopterin-bd_sf"/>
</dbReference>